<organism evidence="2 3">
    <name type="scientific">Acanthocheilonema viteae</name>
    <name type="common">Filarial nematode worm</name>
    <name type="synonym">Dipetalonema viteae</name>
    <dbReference type="NCBI Taxonomy" id="6277"/>
    <lineage>
        <taxon>Eukaryota</taxon>
        <taxon>Metazoa</taxon>
        <taxon>Ecdysozoa</taxon>
        <taxon>Nematoda</taxon>
        <taxon>Chromadorea</taxon>
        <taxon>Rhabditida</taxon>
        <taxon>Spirurina</taxon>
        <taxon>Spiruromorpha</taxon>
        <taxon>Filarioidea</taxon>
        <taxon>Onchocercidae</taxon>
        <taxon>Acanthocheilonema</taxon>
    </lineage>
</organism>
<keyword evidence="3" id="KW-1185">Reference proteome</keyword>
<evidence type="ECO:0000256" key="1">
    <source>
        <dbReference type="SAM" id="MobiDB-lite"/>
    </source>
</evidence>
<gene>
    <name evidence="2" type="ORF">NAV_LOCUS4107</name>
</gene>
<feature type="compositionally biased region" description="Basic and acidic residues" evidence="1">
    <location>
        <begin position="14"/>
        <end position="26"/>
    </location>
</feature>
<dbReference type="AlphaFoldDB" id="A0A498SGZ2"/>
<proteinExistence type="predicted"/>
<accession>A0A498SGZ2</accession>
<evidence type="ECO:0000313" key="3">
    <source>
        <dbReference type="Proteomes" id="UP000276991"/>
    </source>
</evidence>
<reference evidence="2 3" key="1">
    <citation type="submission" date="2018-08" db="EMBL/GenBank/DDBJ databases">
        <authorList>
            <person name="Laetsch R D."/>
            <person name="Stevens L."/>
            <person name="Kumar S."/>
            <person name="Blaxter L. M."/>
        </authorList>
    </citation>
    <scope>NUCLEOTIDE SEQUENCE [LARGE SCALE GENOMIC DNA]</scope>
</reference>
<protein>
    <submittedName>
        <fullName evidence="2">Uncharacterized protein</fullName>
    </submittedName>
</protein>
<dbReference type="Proteomes" id="UP000276991">
    <property type="component" value="Unassembled WGS sequence"/>
</dbReference>
<feature type="region of interest" description="Disordered" evidence="1">
    <location>
        <begin position="1"/>
        <end position="61"/>
    </location>
</feature>
<dbReference type="OrthoDB" id="10571723at2759"/>
<dbReference type="EMBL" id="UPTC01000580">
    <property type="protein sequence ID" value="VBB29304.1"/>
    <property type="molecule type" value="Genomic_DNA"/>
</dbReference>
<name>A0A498SGZ2_ACAVI</name>
<sequence length="209" mass="24600">MTNFLKLRGGGITHEVKPDDNRELIRVQRMPIDDDDNDNNNSDSGSDWTENNAESYETDEEMLSSSDDEFLHVHDHTDHWGDDNAMDPNEFVQELTDDTERQNAQYRSTDNTEAVVVDDVMDWTTTSDNNTDDISQHLHSWPSMSSYQALRHLQFNPFQNVSLINRIVRPRHTRRTILMNSFRNMRSQQSRGYFYPSFPERRWSFSHLP</sequence>
<evidence type="ECO:0000313" key="2">
    <source>
        <dbReference type="EMBL" id="VBB29304.1"/>
    </source>
</evidence>